<dbReference type="PANTHER" id="PTHR21634:SF9">
    <property type="entry name" value="RE13835P"/>
    <property type="match status" value="1"/>
</dbReference>
<name>F2U804_SALR5</name>
<evidence type="ECO:0000256" key="1">
    <source>
        <dbReference type="SAM" id="MobiDB-lite"/>
    </source>
</evidence>
<dbReference type="EMBL" id="GL832964">
    <property type="protein sequence ID" value="EGD72909.1"/>
    <property type="molecule type" value="Genomic_DNA"/>
</dbReference>
<dbReference type="GO" id="GO:0005737">
    <property type="term" value="C:cytoplasm"/>
    <property type="evidence" value="ECO:0007669"/>
    <property type="project" value="TreeGrafter"/>
</dbReference>
<sequence>MSGSVRGGTAHLLAPRLWHVEPLEVADMRLVICFSAGFANDHVMYDSNLHGPQARRPASTTLKPAGPNDSELLRRMLFGSAPMAVVADSTKLHEMADGKQFMVSRLWPDELIEPLLQGTTTPRRSSQAAVTPIAATPPKVVKRPSSSQLKQRTSSQRRSTEGSEFDFASVPRGVDSPLSPPSRRSPSVSSRGSSADVRSNLSHRISRTIVVGQDPERVRQFLFIITYFLRCSEVFELNVAPQGHALVTEQQLQQGDGGGGDSGGGGDGEDMDVGEDGVLGEEAHATTTTTDSSRHGNSSSNSNNSSGCGGAQLKSGQESACNGSSVTGSEPRAKDMTQVDLRSSECVRVFPDLSSTAVSSRLQAMSHAALRASPDKEHLFTRSLGRSLQLTYTHTFVTGAVLQGLPRPNFMPSLEQELRSFVRFGIFGEPVSVASCAIINTDTNDVEVVTVRPDACVQHWPIGLSSSSLFPPSYSDQFVPPTPAPPLAPSTPRSTPPSTTAPATTCAVPSPTSLGVATDAAGGGATLARTGTVASRTRVQASPLVASMIDAFEAVVDTGLPHALCLEHIEDHLTVRVWCETWAALDLFYARLLLIYHCHAYLSMP</sequence>
<evidence type="ECO:0000313" key="4">
    <source>
        <dbReference type="EMBL" id="EGD72909.1"/>
    </source>
</evidence>
<evidence type="ECO:0008006" key="6">
    <source>
        <dbReference type="Google" id="ProtNLM"/>
    </source>
</evidence>
<dbReference type="InParanoid" id="F2U804"/>
<dbReference type="GO" id="GO:0051087">
    <property type="term" value="F:protein-folding chaperone binding"/>
    <property type="evidence" value="ECO:0007669"/>
    <property type="project" value="TreeGrafter"/>
</dbReference>
<dbReference type="OrthoDB" id="10051712at2759"/>
<feature type="compositionally biased region" description="Pro residues" evidence="1">
    <location>
        <begin position="480"/>
        <end position="489"/>
    </location>
</feature>
<dbReference type="Pfam" id="PF14638">
    <property type="entry name" value="FNIP_C"/>
    <property type="match status" value="1"/>
</dbReference>
<feature type="compositionally biased region" description="Low complexity" evidence="1">
    <location>
        <begin position="181"/>
        <end position="199"/>
    </location>
</feature>
<gene>
    <name evidence="4" type="ORF">PTSG_12194</name>
</gene>
<feature type="compositionally biased region" description="Polar residues" evidence="1">
    <location>
        <begin position="314"/>
        <end position="328"/>
    </location>
</feature>
<feature type="compositionally biased region" description="Acidic residues" evidence="1">
    <location>
        <begin position="267"/>
        <end position="279"/>
    </location>
</feature>
<feature type="domain" description="Folliculin-interacting protein middle" evidence="2">
    <location>
        <begin position="203"/>
        <end position="234"/>
    </location>
</feature>
<feature type="compositionally biased region" description="Gly residues" evidence="1">
    <location>
        <begin position="255"/>
        <end position="266"/>
    </location>
</feature>
<feature type="compositionally biased region" description="Low complexity" evidence="1">
    <location>
        <begin position="295"/>
        <end position="306"/>
    </location>
</feature>
<evidence type="ECO:0000313" key="5">
    <source>
        <dbReference type="Proteomes" id="UP000007799"/>
    </source>
</evidence>
<dbReference type="PANTHER" id="PTHR21634">
    <property type="entry name" value="RE13835P"/>
    <property type="match status" value="1"/>
</dbReference>
<feature type="compositionally biased region" description="Polar residues" evidence="1">
    <location>
        <begin position="119"/>
        <end position="129"/>
    </location>
</feature>
<dbReference type="GeneID" id="16075312"/>
<dbReference type="InterPro" id="IPR028085">
    <property type="entry name" value="FNIP_mid_dom"/>
</dbReference>
<reference evidence="4" key="1">
    <citation type="submission" date="2009-08" db="EMBL/GenBank/DDBJ databases">
        <title>Annotation of Salpingoeca rosetta.</title>
        <authorList>
            <consortium name="The Broad Institute Genome Sequencing Platform"/>
            <person name="Russ C."/>
            <person name="Cuomo C."/>
            <person name="Burger G."/>
            <person name="Gray M.W."/>
            <person name="Holland P.W.H."/>
            <person name="King N."/>
            <person name="Lang F.B.F."/>
            <person name="Roger A.J."/>
            <person name="Ruiz-Trillo I."/>
            <person name="Young S.K."/>
            <person name="Zeng Q."/>
            <person name="Gargeya S."/>
            <person name="Alvarado L."/>
            <person name="Berlin A."/>
            <person name="Chapman S.B."/>
            <person name="Chen Z."/>
            <person name="Freedman E."/>
            <person name="Gellesch M."/>
            <person name="Goldberg J."/>
            <person name="Griggs A."/>
            <person name="Gujja S."/>
            <person name="Heilman E."/>
            <person name="Heiman D."/>
            <person name="Howarth C."/>
            <person name="Mehta T."/>
            <person name="Neiman D."/>
            <person name="Pearson M."/>
            <person name="Roberts A."/>
            <person name="Saif S."/>
            <person name="Shea T."/>
            <person name="Shenoy N."/>
            <person name="Sisk P."/>
            <person name="Stolte C."/>
            <person name="Sykes S."/>
            <person name="White J."/>
            <person name="Yandava C."/>
            <person name="Haas B."/>
            <person name="Nusbaum C."/>
            <person name="Birren B."/>
        </authorList>
    </citation>
    <scope>NUCLEOTIDE SEQUENCE [LARGE SCALE GENOMIC DNA]</scope>
    <source>
        <strain evidence="4">ATCC 50818</strain>
    </source>
</reference>
<dbReference type="RefSeq" id="XP_004994731.1">
    <property type="nucleotide sequence ID" value="XM_004994674.1"/>
</dbReference>
<organism evidence="5">
    <name type="scientific">Salpingoeca rosetta (strain ATCC 50818 / BSB-021)</name>
    <dbReference type="NCBI Taxonomy" id="946362"/>
    <lineage>
        <taxon>Eukaryota</taxon>
        <taxon>Choanoflagellata</taxon>
        <taxon>Craspedida</taxon>
        <taxon>Salpingoecidae</taxon>
        <taxon>Salpingoeca</taxon>
    </lineage>
</organism>
<feature type="domain" description="Folliculin-interacting protein C-terminal" evidence="3">
    <location>
        <begin position="374"/>
        <end position="466"/>
    </location>
</feature>
<dbReference type="GO" id="GO:0042030">
    <property type="term" value="F:ATPase inhibitor activity"/>
    <property type="evidence" value="ECO:0007669"/>
    <property type="project" value="TreeGrafter"/>
</dbReference>
<dbReference type="InterPro" id="IPR028086">
    <property type="entry name" value="FNIP_C_dom"/>
</dbReference>
<evidence type="ECO:0000259" key="3">
    <source>
        <dbReference type="Pfam" id="PF14638"/>
    </source>
</evidence>
<dbReference type="Pfam" id="PF14637">
    <property type="entry name" value="FNIP_M"/>
    <property type="match status" value="1"/>
</dbReference>
<feature type="region of interest" description="Disordered" evidence="1">
    <location>
        <begin position="119"/>
        <end position="199"/>
    </location>
</feature>
<protein>
    <recommendedName>
        <fullName evidence="6">UDENN FNIP1/2-type domain-containing protein</fullName>
    </recommendedName>
</protein>
<feature type="region of interest" description="Disordered" evidence="1">
    <location>
        <begin position="480"/>
        <end position="507"/>
    </location>
</feature>
<keyword evidence="5" id="KW-1185">Reference proteome</keyword>
<dbReference type="Proteomes" id="UP000007799">
    <property type="component" value="Unassembled WGS sequence"/>
</dbReference>
<dbReference type="KEGG" id="sre:PTSG_12194"/>
<evidence type="ECO:0000259" key="2">
    <source>
        <dbReference type="Pfam" id="PF14637"/>
    </source>
</evidence>
<feature type="compositionally biased region" description="Low complexity" evidence="1">
    <location>
        <begin position="490"/>
        <end position="507"/>
    </location>
</feature>
<accession>F2U804</accession>
<feature type="compositionally biased region" description="Polar residues" evidence="1">
    <location>
        <begin position="144"/>
        <end position="157"/>
    </location>
</feature>
<dbReference type="AlphaFoldDB" id="F2U804"/>
<feature type="region of interest" description="Disordered" evidence="1">
    <location>
        <begin position="251"/>
        <end position="338"/>
    </location>
</feature>
<dbReference type="STRING" id="946362.F2U804"/>
<proteinExistence type="predicted"/>